<proteinExistence type="evidence at transcript level"/>
<protein>
    <submittedName>
        <fullName evidence="1">Transcription factor relish</fullName>
    </submittedName>
</protein>
<sequence>DVHHQYANTRIGHLHSSNSKAYNFTNRKLELNRLRWFVAYSFRVSSFLEFWFNFLPMPKTEALYQRAARCHGLVGQEGKTIGIGVGASRLKNEPKERVCWRRVRPDKHCRGKNILKMKKYFWLWKILLRRLHTSSPCV</sequence>
<feature type="non-terminal residue" evidence="1">
    <location>
        <position position="1"/>
    </location>
</feature>
<reference evidence="1" key="1">
    <citation type="submission" date="2004-03" db="EMBL/GenBank/DDBJ databases">
        <title>Signals-modulating mechanism of Plasmodium yoelii oocysts melanization by Anopheles stephensi.</title>
        <authorList>
            <person name="Song Y."/>
        </authorList>
    </citation>
    <scope>NUCLEOTIDE SEQUENCE</scope>
</reference>
<dbReference type="EMBL" id="AY573926">
    <property type="protein sequence ID" value="AAS79018.1"/>
    <property type="molecule type" value="mRNA"/>
</dbReference>
<organism evidence="1">
    <name type="scientific">Anopheles stephensi</name>
    <name type="common">Indo-Pakistan malaria mosquito</name>
    <dbReference type="NCBI Taxonomy" id="30069"/>
    <lineage>
        <taxon>Eukaryota</taxon>
        <taxon>Metazoa</taxon>
        <taxon>Ecdysozoa</taxon>
        <taxon>Arthropoda</taxon>
        <taxon>Hexapoda</taxon>
        <taxon>Insecta</taxon>
        <taxon>Pterygota</taxon>
        <taxon>Neoptera</taxon>
        <taxon>Endopterygota</taxon>
        <taxon>Diptera</taxon>
        <taxon>Nematocera</taxon>
        <taxon>Culicoidea</taxon>
        <taxon>Culicidae</taxon>
        <taxon>Anophelinae</taxon>
        <taxon>Anopheles</taxon>
    </lineage>
</organism>
<evidence type="ECO:0000313" key="1">
    <source>
        <dbReference type="EMBL" id="AAS79018.1"/>
    </source>
</evidence>
<dbReference type="AlphaFoldDB" id="Q6PW81"/>
<accession>Q6PW81</accession>
<name>Q6PW81_ANOST</name>